<accession>A0ABD3NYI1</accession>
<proteinExistence type="predicted"/>
<evidence type="ECO:0000313" key="2">
    <source>
        <dbReference type="EMBL" id="KAL3780442.1"/>
    </source>
</evidence>
<evidence type="ECO:0000256" key="1">
    <source>
        <dbReference type="SAM" id="MobiDB-lite"/>
    </source>
</evidence>
<name>A0ABD3NYI1_9STRA</name>
<reference evidence="2 3" key="1">
    <citation type="journal article" date="2020" name="G3 (Bethesda)">
        <title>Improved Reference Genome for Cyclotella cryptica CCMP332, a Model for Cell Wall Morphogenesis, Salinity Adaptation, and Lipid Production in Diatoms (Bacillariophyta).</title>
        <authorList>
            <person name="Roberts W.R."/>
            <person name="Downey K.M."/>
            <person name="Ruck E.C."/>
            <person name="Traller J.C."/>
            <person name="Alverson A.J."/>
        </authorList>
    </citation>
    <scope>NUCLEOTIDE SEQUENCE [LARGE SCALE GENOMIC DNA]</scope>
    <source>
        <strain evidence="2 3">CCMP332</strain>
    </source>
</reference>
<dbReference type="AlphaFoldDB" id="A0ABD3NYI1"/>
<sequence>MQRRVNGARGREASHRRRQSPANRGDVATVNSFHRRALNSALTLLPRRTLRMVHQGQSCDGFVSIRVGEIHCHEHSEQASVKLGYRVPERTIAMSF</sequence>
<comment type="caution">
    <text evidence="2">The sequence shown here is derived from an EMBL/GenBank/DDBJ whole genome shotgun (WGS) entry which is preliminary data.</text>
</comment>
<dbReference type="EMBL" id="JABMIG020000349">
    <property type="protein sequence ID" value="KAL3780442.1"/>
    <property type="molecule type" value="Genomic_DNA"/>
</dbReference>
<dbReference type="Proteomes" id="UP001516023">
    <property type="component" value="Unassembled WGS sequence"/>
</dbReference>
<feature type="region of interest" description="Disordered" evidence="1">
    <location>
        <begin position="1"/>
        <end position="27"/>
    </location>
</feature>
<organism evidence="2 3">
    <name type="scientific">Cyclotella cryptica</name>
    <dbReference type="NCBI Taxonomy" id="29204"/>
    <lineage>
        <taxon>Eukaryota</taxon>
        <taxon>Sar</taxon>
        <taxon>Stramenopiles</taxon>
        <taxon>Ochrophyta</taxon>
        <taxon>Bacillariophyta</taxon>
        <taxon>Coscinodiscophyceae</taxon>
        <taxon>Thalassiosirophycidae</taxon>
        <taxon>Stephanodiscales</taxon>
        <taxon>Stephanodiscaceae</taxon>
        <taxon>Cyclotella</taxon>
    </lineage>
</organism>
<protein>
    <submittedName>
        <fullName evidence="2">Uncharacterized protein</fullName>
    </submittedName>
</protein>
<keyword evidence="3" id="KW-1185">Reference proteome</keyword>
<gene>
    <name evidence="2" type="ORF">HJC23_010352</name>
</gene>
<evidence type="ECO:0000313" key="3">
    <source>
        <dbReference type="Proteomes" id="UP001516023"/>
    </source>
</evidence>